<feature type="region of interest" description="Disordered" evidence="2">
    <location>
        <begin position="403"/>
        <end position="485"/>
    </location>
</feature>
<evidence type="ECO:0000256" key="1">
    <source>
        <dbReference type="SAM" id="Coils"/>
    </source>
</evidence>
<keyword evidence="1" id="KW-0175">Coiled coil</keyword>
<feature type="transmembrane region" description="Helical" evidence="3">
    <location>
        <begin position="116"/>
        <end position="137"/>
    </location>
</feature>
<dbReference type="EMBL" id="QZBT01000344">
    <property type="protein sequence ID" value="THZ71015.1"/>
    <property type="molecule type" value="Genomic_DNA"/>
</dbReference>
<dbReference type="Proteomes" id="UP000310039">
    <property type="component" value="Unassembled WGS sequence"/>
</dbReference>
<name>A0A4S9WXR2_AURPU</name>
<comment type="caution">
    <text evidence="4">The sequence shown here is derived from an EMBL/GenBank/DDBJ whole genome shotgun (WGS) entry which is preliminary data.</text>
</comment>
<accession>A0A4S9WXR2</accession>
<keyword evidence="3" id="KW-1133">Transmembrane helix</keyword>
<evidence type="ECO:0000256" key="2">
    <source>
        <dbReference type="SAM" id="MobiDB-lite"/>
    </source>
</evidence>
<dbReference type="AlphaFoldDB" id="A0A4S9WXR2"/>
<keyword evidence="3" id="KW-0472">Membrane</keyword>
<feature type="coiled-coil region" evidence="1">
    <location>
        <begin position="249"/>
        <end position="293"/>
    </location>
</feature>
<keyword evidence="3" id="KW-0812">Transmembrane</keyword>
<evidence type="ECO:0000313" key="5">
    <source>
        <dbReference type="Proteomes" id="UP000310039"/>
    </source>
</evidence>
<reference evidence="4 5" key="1">
    <citation type="submission" date="2018-10" db="EMBL/GenBank/DDBJ databases">
        <title>Fifty Aureobasidium pullulans genomes reveal a recombining polyextremotolerant generalist.</title>
        <authorList>
            <person name="Gostincar C."/>
            <person name="Turk M."/>
            <person name="Zajc J."/>
            <person name="Gunde-Cimerman N."/>
        </authorList>
    </citation>
    <scope>NUCLEOTIDE SEQUENCE [LARGE SCALE GENOMIC DNA]</scope>
    <source>
        <strain evidence="4 5">EXF-3403</strain>
    </source>
</reference>
<protein>
    <submittedName>
        <fullName evidence="4">Uncharacterized protein</fullName>
    </submittedName>
</protein>
<feature type="coiled-coil region" evidence="1">
    <location>
        <begin position="327"/>
        <end position="382"/>
    </location>
</feature>
<gene>
    <name evidence="4" type="ORF">D6C84_10342</name>
</gene>
<organism evidence="4 5">
    <name type="scientific">Aureobasidium pullulans</name>
    <name type="common">Black yeast</name>
    <name type="synonym">Pullularia pullulans</name>
    <dbReference type="NCBI Taxonomy" id="5580"/>
    <lineage>
        <taxon>Eukaryota</taxon>
        <taxon>Fungi</taxon>
        <taxon>Dikarya</taxon>
        <taxon>Ascomycota</taxon>
        <taxon>Pezizomycotina</taxon>
        <taxon>Dothideomycetes</taxon>
        <taxon>Dothideomycetidae</taxon>
        <taxon>Dothideales</taxon>
        <taxon>Saccotheciaceae</taxon>
        <taxon>Aureobasidium</taxon>
    </lineage>
</organism>
<evidence type="ECO:0000313" key="4">
    <source>
        <dbReference type="EMBL" id="THZ71015.1"/>
    </source>
</evidence>
<proteinExistence type="predicted"/>
<feature type="compositionally biased region" description="Low complexity" evidence="2">
    <location>
        <begin position="427"/>
        <end position="441"/>
    </location>
</feature>
<evidence type="ECO:0000256" key="3">
    <source>
        <dbReference type="SAM" id="Phobius"/>
    </source>
</evidence>
<sequence>MFGLTKIVVFVMSVVEFLSNNFSPATLFPSWSQRLLAASPEAVGQKPSYVMSSPAPTIQNVTTLLDQIATTTLEAQSNALALIPDTIHSASPSLLALAKEAIDLKYISLPYYLPDAGTLIIAFLVAALLLVMSIGIYTSTPTITKSEDLAQLESHIYSQDDLIEEMRTSHKIAIEEMRTSHKTAIEEMRASHNIEIANHNHRLTLQVNHTWSVSAERNRLSDRNKKLDREVEHAWNMELMAKYKSTDKVLKLEQEISRLRTHIHGLDDKFEAAEDTIAAAEEANEKVTDANERALITTQKTQEANQKVTAAEKACELKVEAAMKANKEKIVRERQNAQAHIDKLRTEIETQKNNVRIEEYKVQELKRENKELGAKAREAAAVPDLPSFVGKTTATAAEETRRRLQALPGPESPRSPTPTAAIVAPSPTTTFGPRATPTTTPAVRQTKGPRPRPTVWIAAGLPNPIRLVRPPPPPIMPKTKNSRGK</sequence>